<dbReference type="AlphaFoldDB" id="A0A1G8RP50"/>
<proteinExistence type="predicted"/>
<keyword evidence="1" id="KW-0347">Helicase</keyword>
<keyword evidence="1" id="KW-0547">Nucleotide-binding</keyword>
<sequence length="129" mass="14331">MACNVKEIRPYFEYIEEKSPFSTQHGSKGAEYPKVIVVPDDQEANYNLYSYEKLLGIRRLSDTDIRNVDSGKDSVLERTRRLLYVCVSRAIMSLAVVIFSNDIAGAKSAIEKLGIAAGAKILTEADIVV</sequence>
<evidence type="ECO:0000313" key="1">
    <source>
        <dbReference type="EMBL" id="SDJ18692.1"/>
    </source>
</evidence>
<gene>
    <name evidence="1" type="ORF">SAMN05421869_109137</name>
</gene>
<organism evidence="1 2">
    <name type="scientific">Nonomuraea jiangxiensis</name>
    <dbReference type="NCBI Taxonomy" id="633440"/>
    <lineage>
        <taxon>Bacteria</taxon>
        <taxon>Bacillati</taxon>
        <taxon>Actinomycetota</taxon>
        <taxon>Actinomycetes</taxon>
        <taxon>Streptosporangiales</taxon>
        <taxon>Streptosporangiaceae</taxon>
        <taxon>Nonomuraea</taxon>
    </lineage>
</organism>
<dbReference type="SUPFAM" id="SSF52540">
    <property type="entry name" value="P-loop containing nucleoside triphosphate hydrolases"/>
    <property type="match status" value="1"/>
</dbReference>
<dbReference type="STRING" id="633440.SAMN05421869_109137"/>
<keyword evidence="2" id="KW-1185">Reference proteome</keyword>
<accession>A0A1G8RP50</accession>
<reference evidence="1 2" key="1">
    <citation type="submission" date="2016-10" db="EMBL/GenBank/DDBJ databases">
        <authorList>
            <person name="de Groot N.N."/>
        </authorList>
    </citation>
    <scope>NUCLEOTIDE SEQUENCE [LARGE SCALE GENOMIC DNA]</scope>
    <source>
        <strain evidence="1 2">CGMCC 4.6533</strain>
    </source>
</reference>
<dbReference type="Proteomes" id="UP000199202">
    <property type="component" value="Unassembled WGS sequence"/>
</dbReference>
<keyword evidence="1" id="KW-0067">ATP-binding</keyword>
<dbReference type="Gene3D" id="3.40.50.300">
    <property type="entry name" value="P-loop containing nucleotide triphosphate hydrolases"/>
    <property type="match status" value="1"/>
</dbReference>
<dbReference type="InterPro" id="IPR027417">
    <property type="entry name" value="P-loop_NTPase"/>
</dbReference>
<evidence type="ECO:0000313" key="2">
    <source>
        <dbReference type="Proteomes" id="UP000199202"/>
    </source>
</evidence>
<protein>
    <submittedName>
        <fullName evidence="1">DNA helicase-2 / ATP-dependent DNA helicase PcrA</fullName>
    </submittedName>
</protein>
<keyword evidence="1" id="KW-0378">Hydrolase</keyword>
<dbReference type="GO" id="GO:0004386">
    <property type="term" value="F:helicase activity"/>
    <property type="evidence" value="ECO:0007669"/>
    <property type="project" value="UniProtKB-KW"/>
</dbReference>
<dbReference type="EMBL" id="FNDJ01000009">
    <property type="protein sequence ID" value="SDJ18692.1"/>
    <property type="molecule type" value="Genomic_DNA"/>
</dbReference>
<name>A0A1G8RP50_9ACTN</name>